<protein>
    <submittedName>
        <fullName evidence="4">Cystathionine beta-lyase/cystathionine gamma-synthase</fullName>
    </submittedName>
</protein>
<dbReference type="GO" id="GO:0003962">
    <property type="term" value="F:cystathionine gamma-synthase activity"/>
    <property type="evidence" value="ECO:0007669"/>
    <property type="project" value="TreeGrafter"/>
</dbReference>
<dbReference type="EMBL" id="AE017126">
    <property type="protein sequence ID" value="AAP99450.1"/>
    <property type="molecule type" value="Genomic_DNA"/>
</dbReference>
<dbReference type="STRING" id="167539.Pro_0404"/>
<dbReference type="Proteomes" id="UP000001420">
    <property type="component" value="Chromosome"/>
</dbReference>
<evidence type="ECO:0000256" key="3">
    <source>
        <dbReference type="RuleBase" id="RU362118"/>
    </source>
</evidence>
<reference evidence="4 5" key="1">
    <citation type="journal article" date="2003" name="Proc. Natl. Acad. Sci. U.S.A.">
        <title>Genome sequence of the cyanobacterium Prochlorococcus marinus SS120, a nearly minimal oxyphototrophic genome.</title>
        <authorList>
            <person name="Dufresne A."/>
            <person name="Salanoubat M."/>
            <person name="Partensky F."/>
            <person name="Artiguenave F."/>
            <person name="Axmann I.M."/>
            <person name="Barbe V."/>
            <person name="Duprat S."/>
            <person name="Galperin M.Y."/>
            <person name="Koonin E.V."/>
            <person name="Le Gall F."/>
            <person name="Makarova K.S."/>
            <person name="Ostrowski M."/>
            <person name="Oztas S."/>
            <person name="Robert C."/>
            <person name="Rogozin I.B."/>
            <person name="Scanlan D.J."/>
            <person name="Tandeau de Marsac N."/>
            <person name="Weissenbach J."/>
            <person name="Wincker P."/>
            <person name="Wolf Y.I."/>
            <person name="Hess W.R."/>
        </authorList>
    </citation>
    <scope>NUCLEOTIDE SEQUENCE [LARGE SCALE GENOMIC DNA]</scope>
    <source>
        <strain evidence="5">SARG / CCMP1375 / SS120</strain>
    </source>
</reference>
<dbReference type="eggNOG" id="COG0626">
    <property type="taxonomic scope" value="Bacteria"/>
</dbReference>
<comment type="similarity">
    <text evidence="3">Belongs to the trans-sulfuration enzymes family.</text>
</comment>
<dbReference type="OrthoDB" id="262490at2"/>
<dbReference type="InterPro" id="IPR015424">
    <property type="entry name" value="PyrdxlP-dep_Trfase"/>
</dbReference>
<organism evidence="4 5">
    <name type="scientific">Prochlorococcus marinus (strain SARG / CCMP1375 / SS120)</name>
    <dbReference type="NCBI Taxonomy" id="167539"/>
    <lineage>
        <taxon>Bacteria</taxon>
        <taxon>Bacillati</taxon>
        <taxon>Cyanobacteriota</taxon>
        <taxon>Cyanophyceae</taxon>
        <taxon>Synechococcales</taxon>
        <taxon>Prochlorococcaceae</taxon>
        <taxon>Prochlorococcus</taxon>
    </lineage>
</organism>
<dbReference type="EnsemblBacteria" id="AAP99450">
    <property type="protein sequence ID" value="AAP99450"/>
    <property type="gene ID" value="Pro_0404"/>
</dbReference>
<evidence type="ECO:0000256" key="2">
    <source>
        <dbReference type="ARBA" id="ARBA00022898"/>
    </source>
</evidence>
<dbReference type="PANTHER" id="PTHR42699">
    <property type="match status" value="1"/>
</dbReference>
<evidence type="ECO:0000313" key="4">
    <source>
        <dbReference type="EMBL" id="AAP99450.1"/>
    </source>
</evidence>
<accession>Q7VDH2</accession>
<dbReference type="KEGG" id="pma:Pro_0404"/>
<dbReference type="SUPFAM" id="SSF53383">
    <property type="entry name" value="PLP-dependent transferases"/>
    <property type="match status" value="1"/>
</dbReference>
<dbReference type="Gene3D" id="3.40.640.10">
    <property type="entry name" value="Type I PLP-dependent aspartate aminotransferase-like (Major domain)"/>
    <property type="match status" value="1"/>
</dbReference>
<dbReference type="HOGENOM" id="CLU_011302_1_0_3"/>
<dbReference type="AlphaFoldDB" id="Q7VDH2"/>
<gene>
    <name evidence="4" type="primary">metC/metB</name>
    <name evidence="4" type="ordered locus">Pro_0404</name>
</gene>
<comment type="cofactor">
    <cofactor evidence="1 3">
        <name>pyridoxal 5'-phosphate</name>
        <dbReference type="ChEBI" id="CHEBI:597326"/>
    </cofactor>
</comment>
<evidence type="ECO:0000313" key="5">
    <source>
        <dbReference type="Proteomes" id="UP000001420"/>
    </source>
</evidence>
<name>Q7VDH2_PROMA</name>
<dbReference type="Gene3D" id="3.90.1150.10">
    <property type="entry name" value="Aspartate Aminotransferase, domain 1"/>
    <property type="match status" value="1"/>
</dbReference>
<dbReference type="InterPro" id="IPR015422">
    <property type="entry name" value="PyrdxlP-dep_Trfase_small"/>
</dbReference>
<sequence length="490" mass="53805">MIGNNLLSDPLWEAKHLGQAIPQSPHAVSVALPRWQDVIAYEEKDPYCINALQAIYPRFGFNPLIKLIAKKALVFQENESQSVWPYPNINSAKKAKEYCQKLNSNSEVIIQEFSGLQCLIVDDKATPAAKAFWQHTGLGASSRQAAIALNKEKAPSINEGEAARNSIRKRLAKIYGCNSDLIQLHPSGMAALTTALEALREIRPRKAAFQLGFPYVDVLKLPQVIFDGSELLLNPNPIELAKQLDQKKPSAVIVELPSNPMLKCVDLPLITKMAHDRGIPVIADDTIGSAINIDPLPYADLVFSSLTKSFAGQGDIMAGSLTISPKSPWKEVLKEIIPLVSVSNLSDSDAIALQKASKDVTSRIPELNKACINLKNRLEAHPDVARVLHPAQCPNFQLLMKPNAGFGCLFSFELHGGVSKAERFYNSLKVCKGPSLGTIFTLVCPYVLLAHYNELNWAKQCGVPSSLIRVSVGLEATEDLWDRFQKALNN</sequence>
<proteinExistence type="inferred from homology"/>
<keyword evidence="2 3" id="KW-0663">Pyridoxal phosphate</keyword>
<dbReference type="GO" id="GO:0019346">
    <property type="term" value="P:transsulfuration"/>
    <property type="evidence" value="ECO:0007669"/>
    <property type="project" value="InterPro"/>
</dbReference>
<dbReference type="RefSeq" id="WP_011124559.1">
    <property type="nucleotide sequence ID" value="NC_005042.1"/>
</dbReference>
<keyword evidence="5" id="KW-1185">Reference proteome</keyword>
<dbReference type="PANTHER" id="PTHR42699:SF1">
    <property type="entry name" value="CYSTATHIONINE GAMMA-SYNTHASE-RELATED"/>
    <property type="match status" value="1"/>
</dbReference>
<dbReference type="InterPro" id="IPR000277">
    <property type="entry name" value="Cys/Met-Metab_PyrdxlP-dep_enz"/>
</dbReference>
<dbReference type="InterPro" id="IPR051750">
    <property type="entry name" value="Trans-sulfuration_enzymes"/>
</dbReference>
<evidence type="ECO:0000256" key="1">
    <source>
        <dbReference type="ARBA" id="ARBA00001933"/>
    </source>
</evidence>
<dbReference type="Pfam" id="PF01053">
    <property type="entry name" value="Cys_Met_Meta_PP"/>
    <property type="match status" value="1"/>
</dbReference>
<dbReference type="InterPro" id="IPR015421">
    <property type="entry name" value="PyrdxlP-dep_Trfase_major"/>
</dbReference>
<dbReference type="GO" id="GO:0030170">
    <property type="term" value="F:pyridoxal phosphate binding"/>
    <property type="evidence" value="ECO:0007669"/>
    <property type="project" value="InterPro"/>
</dbReference>
<dbReference type="PATRIC" id="fig|167539.5.peg.412"/>